<dbReference type="AlphaFoldDB" id="A0A941DR44"/>
<evidence type="ECO:0000313" key="3">
    <source>
        <dbReference type="Proteomes" id="UP000680067"/>
    </source>
</evidence>
<dbReference type="Gene3D" id="3.40.190.10">
    <property type="entry name" value="Periplasmic binding protein-like II"/>
    <property type="match status" value="1"/>
</dbReference>
<keyword evidence="3" id="KW-1185">Reference proteome</keyword>
<dbReference type="SUPFAM" id="SSF53850">
    <property type="entry name" value="Periplasmic binding protein-like II"/>
    <property type="match status" value="1"/>
</dbReference>
<feature type="non-terminal residue" evidence="2">
    <location>
        <position position="1"/>
    </location>
</feature>
<protein>
    <submittedName>
        <fullName evidence="2">Heme-binding protein</fullName>
    </submittedName>
</protein>
<evidence type="ECO:0000313" key="2">
    <source>
        <dbReference type="EMBL" id="MBR7784309.1"/>
    </source>
</evidence>
<evidence type="ECO:0000259" key="1">
    <source>
        <dbReference type="Pfam" id="PF00496"/>
    </source>
</evidence>
<dbReference type="Pfam" id="PF00496">
    <property type="entry name" value="SBP_bac_5"/>
    <property type="match status" value="1"/>
</dbReference>
<name>A0A941DR44_9BURK</name>
<dbReference type="InterPro" id="IPR000914">
    <property type="entry name" value="SBP_5_dom"/>
</dbReference>
<dbReference type="EMBL" id="JAGSPN010000085">
    <property type="protein sequence ID" value="MBR7784309.1"/>
    <property type="molecule type" value="Genomic_DNA"/>
</dbReference>
<proteinExistence type="predicted"/>
<accession>A0A941DR44</accession>
<dbReference type="Proteomes" id="UP000680067">
    <property type="component" value="Unassembled WGS sequence"/>
</dbReference>
<feature type="non-terminal residue" evidence="2">
    <location>
        <position position="181"/>
    </location>
</feature>
<reference evidence="2" key="1">
    <citation type="submission" date="2021-04" db="EMBL/GenBank/DDBJ databases">
        <title>novel species isolated from subtropical streams in China.</title>
        <authorList>
            <person name="Lu H."/>
        </authorList>
    </citation>
    <scope>NUCLEOTIDE SEQUENCE</scope>
    <source>
        <strain evidence="2">LFS511W</strain>
    </source>
</reference>
<organism evidence="2 3">
    <name type="scientific">Undibacterium luofuense</name>
    <dbReference type="NCBI Taxonomy" id="2828733"/>
    <lineage>
        <taxon>Bacteria</taxon>
        <taxon>Pseudomonadati</taxon>
        <taxon>Pseudomonadota</taxon>
        <taxon>Betaproteobacteria</taxon>
        <taxon>Burkholderiales</taxon>
        <taxon>Oxalobacteraceae</taxon>
        <taxon>Undibacterium</taxon>
    </lineage>
</organism>
<feature type="domain" description="Solute-binding protein family 5" evidence="1">
    <location>
        <begin position="2"/>
        <end position="181"/>
    </location>
</feature>
<sequence length="181" mass="20297">VRGSKMILDANPDYRPVYWDFAANQSPEDKGIAKAMQGKRLPQIGRVIVNVILEDQSRLLAFQKDEADLFQLYGGLAPQVLKDGKLKPEFQKKGVQLSRIIDPELAIYYWNMQDPVFGGLSKEKIALRRAIAMAHKVEDEIRIVDNGEAIPLQFPIPPGVVGHDPQYRSMIQYNPAAANAL</sequence>
<dbReference type="Gene3D" id="3.10.105.10">
    <property type="entry name" value="Dipeptide-binding Protein, Domain 3"/>
    <property type="match status" value="1"/>
</dbReference>
<gene>
    <name evidence="2" type="ORF">KDM89_19440</name>
</gene>
<comment type="caution">
    <text evidence="2">The sequence shown here is derived from an EMBL/GenBank/DDBJ whole genome shotgun (WGS) entry which is preliminary data.</text>
</comment>